<dbReference type="eggNOG" id="COG1609">
    <property type="taxonomic scope" value="Bacteria"/>
</dbReference>
<keyword evidence="2" id="KW-0238">DNA-binding</keyword>
<evidence type="ECO:0000313" key="7">
    <source>
        <dbReference type="Proteomes" id="UP000005753"/>
    </source>
</evidence>
<dbReference type="PROSITE" id="PS00356">
    <property type="entry name" value="HTH_LACI_1"/>
    <property type="match status" value="1"/>
</dbReference>
<dbReference type="PROSITE" id="PS50943">
    <property type="entry name" value="HTH_CROC1"/>
    <property type="match status" value="1"/>
</dbReference>
<feature type="domain" description="HTH cro/C1-type" evidence="5">
    <location>
        <begin position="1"/>
        <end position="41"/>
    </location>
</feature>
<dbReference type="PANTHER" id="PTHR30146">
    <property type="entry name" value="LACI-RELATED TRANSCRIPTIONAL REPRESSOR"/>
    <property type="match status" value="1"/>
</dbReference>
<dbReference type="Proteomes" id="UP000005753">
    <property type="component" value="Chromosome"/>
</dbReference>
<organism evidence="6 7">
    <name type="scientific">Eubacterium cellulosolvens (strain ATCC 43171 / JCM 9499 / 6)</name>
    <name type="common">Cillobacterium cellulosolvens</name>
    <dbReference type="NCBI Taxonomy" id="633697"/>
    <lineage>
        <taxon>Bacteria</taxon>
        <taxon>Bacillati</taxon>
        <taxon>Bacillota</taxon>
        <taxon>Clostridia</taxon>
        <taxon>Eubacteriales</taxon>
        <taxon>Eubacteriaceae</taxon>
        <taxon>Eubacterium</taxon>
    </lineage>
</organism>
<protein>
    <submittedName>
        <fullName evidence="6">Transcriptional regulator</fullName>
    </submittedName>
</protein>
<dbReference type="PROSITE" id="PS50932">
    <property type="entry name" value="HTH_LACI_2"/>
    <property type="match status" value="1"/>
</dbReference>
<name>I5AVY5_EUBC6</name>
<dbReference type="HOGENOM" id="CLU_037628_6_0_9"/>
<gene>
    <name evidence="6" type="ORF">EubceDRAFT1_2198</name>
</gene>
<dbReference type="SUPFAM" id="SSF47413">
    <property type="entry name" value="lambda repressor-like DNA-binding domains"/>
    <property type="match status" value="1"/>
</dbReference>
<dbReference type="PANTHER" id="PTHR30146:SF146">
    <property type="entry name" value="HTH-TYPE TRANSCRIPTIONAL REGULATOR TRER"/>
    <property type="match status" value="1"/>
</dbReference>
<keyword evidence="7" id="KW-1185">Reference proteome</keyword>
<dbReference type="InterPro" id="IPR000843">
    <property type="entry name" value="HTH_LacI"/>
</dbReference>
<evidence type="ECO:0000313" key="6">
    <source>
        <dbReference type="EMBL" id="EIM57958.1"/>
    </source>
</evidence>
<dbReference type="Pfam" id="PF00356">
    <property type="entry name" value="LacI"/>
    <property type="match status" value="1"/>
</dbReference>
<accession>I5AVY5</accession>
<dbReference type="SUPFAM" id="SSF53822">
    <property type="entry name" value="Periplasmic binding protein-like I"/>
    <property type="match status" value="1"/>
</dbReference>
<dbReference type="Gene3D" id="1.10.260.40">
    <property type="entry name" value="lambda repressor-like DNA-binding domains"/>
    <property type="match status" value="1"/>
</dbReference>
<dbReference type="Gene3D" id="3.40.50.2300">
    <property type="match status" value="2"/>
</dbReference>
<dbReference type="AlphaFoldDB" id="I5AVY5"/>
<dbReference type="GO" id="GO:0000976">
    <property type="term" value="F:transcription cis-regulatory region binding"/>
    <property type="evidence" value="ECO:0007669"/>
    <property type="project" value="TreeGrafter"/>
</dbReference>
<evidence type="ECO:0000256" key="3">
    <source>
        <dbReference type="ARBA" id="ARBA00023163"/>
    </source>
</evidence>
<reference evidence="6 7" key="2">
    <citation type="submission" date="2012-02" db="EMBL/GenBank/DDBJ databases">
        <title>Improved High-Quality Draft sequence of Eubacterium cellulosolvens 6.</title>
        <authorList>
            <consortium name="US DOE Joint Genome Institute"/>
            <person name="Lucas S."/>
            <person name="Han J."/>
            <person name="Lapidus A."/>
            <person name="Cheng J.-F."/>
            <person name="Goodwin L."/>
            <person name="Pitluck S."/>
            <person name="Peters L."/>
            <person name="Mikhailova N."/>
            <person name="Gu W."/>
            <person name="Detter J.C."/>
            <person name="Han C."/>
            <person name="Tapia R."/>
            <person name="Land M."/>
            <person name="Hauser L."/>
            <person name="Kyrpides N."/>
            <person name="Ivanova N."/>
            <person name="Pagani I."/>
            <person name="Johnson E."/>
            <person name="Mukhopadhyay B."/>
            <person name="Anderson I."/>
            <person name="Woyke T."/>
        </authorList>
    </citation>
    <scope>NUCLEOTIDE SEQUENCE [LARGE SCALE GENOMIC DNA]</scope>
    <source>
        <strain evidence="6 7">6</strain>
    </source>
</reference>
<dbReference type="InterPro" id="IPR001387">
    <property type="entry name" value="Cro/C1-type_HTH"/>
</dbReference>
<keyword evidence="1" id="KW-0805">Transcription regulation</keyword>
<proteinExistence type="predicted"/>
<dbReference type="STRING" id="633697.EubceDRAFT1_2198"/>
<feature type="domain" description="HTH lacI-type" evidence="4">
    <location>
        <begin position="1"/>
        <end position="54"/>
    </location>
</feature>
<dbReference type="GO" id="GO:0003700">
    <property type="term" value="F:DNA-binding transcription factor activity"/>
    <property type="evidence" value="ECO:0007669"/>
    <property type="project" value="TreeGrafter"/>
</dbReference>
<dbReference type="EMBL" id="CM001487">
    <property type="protein sequence ID" value="EIM57958.1"/>
    <property type="molecule type" value="Genomic_DNA"/>
</dbReference>
<evidence type="ECO:0000256" key="2">
    <source>
        <dbReference type="ARBA" id="ARBA00023125"/>
    </source>
</evidence>
<evidence type="ECO:0000259" key="4">
    <source>
        <dbReference type="PROSITE" id="PS50932"/>
    </source>
</evidence>
<sequence length="332" mass="36937">MTINEIASMAGVSRTTVSRYLNNGYVSDEKAEKIRKVIEKTGYEPSRQAQMLRTKQTKVIGVILPKLNSDSISRMVDGISAVLTKAGYQTVLANTSNDEKEELKFLRLFAANGSVDGVILIGTILSEAHKKIIENYSLPLVILGQQTDLCSCVYYDDYNAAYRLMKRILQTGERVAYIGVTDRDQAAGHARRRAYNNALEENGTTPQEEDAVFTGFKVESGYAAAKELWARGRQYDSVFCATDSIAVGAMLYLREQNIRIPEDVQIVGTGDTEKGHVVTPALTTAHYYYRTSGKETARLMLGMLSGREPDRKSIKMGYKIIERGSLRQVEDT</sequence>
<dbReference type="SMART" id="SM00354">
    <property type="entry name" value="HTH_LACI"/>
    <property type="match status" value="1"/>
</dbReference>
<dbReference type="Pfam" id="PF13377">
    <property type="entry name" value="Peripla_BP_3"/>
    <property type="match status" value="1"/>
</dbReference>
<dbReference type="CDD" id="cd01542">
    <property type="entry name" value="PBP1_TreR-like"/>
    <property type="match status" value="1"/>
</dbReference>
<keyword evidence="3" id="KW-0804">Transcription</keyword>
<evidence type="ECO:0000259" key="5">
    <source>
        <dbReference type="PROSITE" id="PS50943"/>
    </source>
</evidence>
<dbReference type="CDD" id="cd01392">
    <property type="entry name" value="HTH_LacI"/>
    <property type="match status" value="1"/>
</dbReference>
<dbReference type="InterPro" id="IPR046335">
    <property type="entry name" value="LacI/GalR-like_sensor"/>
</dbReference>
<dbReference type="OrthoDB" id="3180992at2"/>
<dbReference type="InterPro" id="IPR028082">
    <property type="entry name" value="Peripla_BP_I"/>
</dbReference>
<reference evidence="6 7" key="1">
    <citation type="submission" date="2010-08" db="EMBL/GenBank/DDBJ databases">
        <authorList>
            <consortium name="US DOE Joint Genome Institute (JGI-PGF)"/>
            <person name="Lucas S."/>
            <person name="Copeland A."/>
            <person name="Lapidus A."/>
            <person name="Cheng J.-F."/>
            <person name="Bruce D."/>
            <person name="Goodwin L."/>
            <person name="Pitluck S."/>
            <person name="Land M.L."/>
            <person name="Hauser L."/>
            <person name="Chang Y.-J."/>
            <person name="Anderson I.J."/>
            <person name="Johnson E."/>
            <person name="Mulhopadhyay B."/>
            <person name="Kyrpides N."/>
            <person name="Woyke T.J."/>
        </authorList>
    </citation>
    <scope>NUCLEOTIDE SEQUENCE [LARGE SCALE GENOMIC DNA]</scope>
    <source>
        <strain evidence="6 7">6</strain>
    </source>
</reference>
<evidence type="ECO:0000256" key="1">
    <source>
        <dbReference type="ARBA" id="ARBA00023015"/>
    </source>
</evidence>
<dbReference type="InterPro" id="IPR010982">
    <property type="entry name" value="Lambda_DNA-bd_dom_sf"/>
</dbReference>